<name>A0A3D9KZ93_MARFU</name>
<dbReference type="AlphaFoldDB" id="A0A3D9KZ93"/>
<dbReference type="RefSeq" id="WP_147303021.1">
    <property type="nucleotide sequence ID" value="NZ_QREG01000021.1"/>
</dbReference>
<reference evidence="1 2" key="1">
    <citation type="submission" date="2018-07" db="EMBL/GenBank/DDBJ databases">
        <title>Genomic Encyclopedia of Type Strains, Phase IV (KMG-IV): sequencing the most valuable type-strain genomes for metagenomic binning, comparative biology and taxonomic classification.</title>
        <authorList>
            <person name="Goeker M."/>
        </authorList>
    </citation>
    <scope>NUCLEOTIDE SEQUENCE [LARGE SCALE GENOMIC DNA]</scope>
    <source>
        <strain evidence="1 2">DSM 4134</strain>
    </source>
</reference>
<comment type="caution">
    <text evidence="1">The sequence shown here is derived from an EMBL/GenBank/DDBJ whole genome shotgun (WGS) entry which is preliminary data.</text>
</comment>
<dbReference type="OrthoDB" id="706756at2"/>
<keyword evidence="2" id="KW-1185">Reference proteome</keyword>
<evidence type="ECO:0000313" key="2">
    <source>
        <dbReference type="Proteomes" id="UP000256779"/>
    </source>
</evidence>
<evidence type="ECO:0008006" key="3">
    <source>
        <dbReference type="Google" id="ProtNLM"/>
    </source>
</evidence>
<gene>
    <name evidence="1" type="ORF">C7460_12147</name>
</gene>
<sequence length="302" mass="34257">MSPTLPQILIIAGSMTVFACSQGGKQTSKETATDAPLELKGSWQLIGYVPHQSDDGEWTSYGDSIKYEKHLTNDHFTWFSYDISNDKLLGLGGGQYKIENGQYIEDIEYFYPPGSSELGQAIPFTVKLENDVWYHTGYAKVMDMDPESGEMIVIDSNKIEEKWARISAPDNSDELHGTWELASYREKPEGSFLEYPDFIGYLKLITPTHFTWVYFNQEGDEVYAAGSGQYTYDEKQYSETIDMIYPINSGQVGETVPFQASLEDSEWSHTGYLPVVSIDTNTGDIVRDSSLIDEIWMRHRDN</sequence>
<proteinExistence type="predicted"/>
<dbReference type="Gene3D" id="2.40.128.490">
    <property type="entry name" value="Uncharacterised protein PF14869, DUF4488"/>
    <property type="match status" value="2"/>
</dbReference>
<evidence type="ECO:0000313" key="1">
    <source>
        <dbReference type="EMBL" id="RED94360.1"/>
    </source>
</evidence>
<dbReference type="EMBL" id="QREG01000021">
    <property type="protein sequence ID" value="RED94360.1"/>
    <property type="molecule type" value="Genomic_DNA"/>
</dbReference>
<dbReference type="Proteomes" id="UP000256779">
    <property type="component" value="Unassembled WGS sequence"/>
</dbReference>
<protein>
    <recommendedName>
        <fullName evidence="3">Lipocalin-like protein</fullName>
    </recommendedName>
</protein>
<accession>A0A3D9KZ93</accession>
<organism evidence="1 2">
    <name type="scientific">Marinoscillum furvescens DSM 4134</name>
    <dbReference type="NCBI Taxonomy" id="1122208"/>
    <lineage>
        <taxon>Bacteria</taxon>
        <taxon>Pseudomonadati</taxon>
        <taxon>Bacteroidota</taxon>
        <taxon>Cytophagia</taxon>
        <taxon>Cytophagales</taxon>
        <taxon>Reichenbachiellaceae</taxon>
        <taxon>Marinoscillum</taxon>
    </lineage>
</organism>